<name>A0A085LPR1_9BILA</name>
<dbReference type="InterPro" id="IPR000477">
    <property type="entry name" value="RT_dom"/>
</dbReference>
<dbReference type="CDD" id="cd01647">
    <property type="entry name" value="RT_LTR"/>
    <property type="match status" value="1"/>
</dbReference>
<evidence type="ECO:0000313" key="9">
    <source>
        <dbReference type="Proteomes" id="UP000030764"/>
    </source>
</evidence>
<keyword evidence="4" id="KW-0808">Transferase</keyword>
<organism evidence="8 9">
    <name type="scientific">Trichuris suis</name>
    <name type="common">pig whipworm</name>
    <dbReference type="NCBI Taxonomy" id="68888"/>
    <lineage>
        <taxon>Eukaryota</taxon>
        <taxon>Metazoa</taxon>
        <taxon>Ecdysozoa</taxon>
        <taxon>Nematoda</taxon>
        <taxon>Enoplea</taxon>
        <taxon>Dorylaimia</taxon>
        <taxon>Trichinellida</taxon>
        <taxon>Trichuridae</taxon>
        <taxon>Trichuris</taxon>
    </lineage>
</organism>
<dbReference type="Pfam" id="PF17921">
    <property type="entry name" value="Integrase_H2C2"/>
    <property type="match status" value="1"/>
</dbReference>
<dbReference type="SUPFAM" id="SSF53098">
    <property type="entry name" value="Ribonuclease H-like"/>
    <property type="match status" value="1"/>
</dbReference>
<dbReference type="AlphaFoldDB" id="A0A085LPR1"/>
<feature type="region of interest" description="Disordered" evidence="6">
    <location>
        <begin position="909"/>
        <end position="932"/>
    </location>
</feature>
<dbReference type="GO" id="GO:0003964">
    <property type="term" value="F:RNA-directed DNA polymerase activity"/>
    <property type="evidence" value="ECO:0007669"/>
    <property type="project" value="UniProtKB-KW"/>
</dbReference>
<proteinExistence type="predicted"/>
<dbReference type="InterPro" id="IPR012337">
    <property type="entry name" value="RNaseH-like_sf"/>
</dbReference>
<dbReference type="EMBL" id="KL363345">
    <property type="protein sequence ID" value="KFD46957.1"/>
    <property type="molecule type" value="Genomic_DNA"/>
</dbReference>
<dbReference type="GO" id="GO:0015074">
    <property type="term" value="P:DNA integration"/>
    <property type="evidence" value="ECO:0007669"/>
    <property type="project" value="InterPro"/>
</dbReference>
<dbReference type="Pfam" id="PF00665">
    <property type="entry name" value="rve"/>
    <property type="match status" value="1"/>
</dbReference>
<dbReference type="InterPro" id="IPR050951">
    <property type="entry name" value="Retrovirus_Pol_polyprotein"/>
</dbReference>
<dbReference type="InterPro" id="IPR041588">
    <property type="entry name" value="Integrase_H2C2"/>
</dbReference>
<keyword evidence="4" id="KW-0695">RNA-directed DNA polymerase</keyword>
<dbReference type="EC" id="2.7.7.49" evidence="1"/>
<evidence type="ECO:0000256" key="1">
    <source>
        <dbReference type="ARBA" id="ARBA00012493"/>
    </source>
</evidence>
<dbReference type="Proteomes" id="UP000030764">
    <property type="component" value="Unassembled WGS sequence"/>
</dbReference>
<keyword evidence="2" id="KW-0540">Nuclease</keyword>
<dbReference type="Pfam" id="PF00078">
    <property type="entry name" value="RVT_1"/>
    <property type="match status" value="1"/>
</dbReference>
<dbReference type="CDD" id="cd09274">
    <property type="entry name" value="RNase_HI_RT_Ty3"/>
    <property type="match status" value="1"/>
</dbReference>
<dbReference type="GO" id="GO:0003676">
    <property type="term" value="F:nucleic acid binding"/>
    <property type="evidence" value="ECO:0007669"/>
    <property type="project" value="InterPro"/>
</dbReference>
<evidence type="ECO:0000259" key="7">
    <source>
        <dbReference type="PROSITE" id="PS50994"/>
    </source>
</evidence>
<dbReference type="PROSITE" id="PS50994">
    <property type="entry name" value="INTEGRASE"/>
    <property type="match status" value="1"/>
</dbReference>
<dbReference type="GO" id="GO:0042575">
    <property type="term" value="C:DNA polymerase complex"/>
    <property type="evidence" value="ECO:0007669"/>
    <property type="project" value="UniProtKB-ARBA"/>
</dbReference>
<dbReference type="PANTHER" id="PTHR37984">
    <property type="entry name" value="PROTEIN CBG26694"/>
    <property type="match status" value="1"/>
</dbReference>
<sequence>MRKPSNASVHAINGTPVAVHGPLTVHFDVLPPAKWTFIVANVETAIIGADFIHHHRLVVDLANSRVFQSRECIDEALGNTAAVVTVKKDKFGELLKRFVETQGQYGPEAERKRNQLEHFQHTIETTGPLVFARPRRLQPERLRIAKAHFSDLLRQGIIRPSNSSWSSPLHLVPKQEPGQWRPCGDFRRLNRNTKPDRYPLRHLADFNANLYGKTIFSKIDLERARDDSIRPVRIPQDAFGLCNAAQTFQRLLDQILRGLDNYFAYVDDILLASSSETEHFRLLEKVFARLADYGIKVNPRKCVLGVQSLVFLGHLVDRDPIRPAPDKVAAIQRFPLPVTVKELRQFLGMIKFYRNFCPNIAVILRPLDSIVSSSPKKIAWSHKALNAFQKAKLALANATLLQHPDPTAPLALMVDASDQAVGAVLQQYVNSTWKPVAFFSKRLQDHQRRYSTFGRKLLAAYAAVKRFHSMIEGRQFTIYTDHKPLVRAFENCSQGLNDRETRQLDFITSMEAKMQHLKGKDNVVADALWRKLCAALDHTGMPSAIEVAIAQSTDDELQWAKEQSSLKLVPEPIKGSVHPLWKDSVHGLSHPGVRATKRLLTSRFVWPSMQRDIAQWARSCVHCQRAKVHRHTKSAPKKFPLPSARFDHVHVDIVDPLPLSDGCKYLLTAVDRFTRWPEAWPVRDISARTVAETFLANWIARFGVPRQITTDQGRQFESHLWTALNKLMGTKHTPTSAYHPQANGLVERFHRPLKTALIARMHALSIKWTLALPLVLLGTRAALKADLGLAPAEMVYGSSLRLPAELIAPTSGRANVDPTDFTGVLKAAMRTLRPIQPRLNTRTTFVSQRLKDCSHVFVREEGAPGILTPRYSGPHAVLCRTEKTLTIELNGAQVTVAIDRTKPAFLASDPKATGAAAPSPTGVRFNHSRESP</sequence>
<dbReference type="Gene3D" id="3.10.10.10">
    <property type="entry name" value="HIV Type 1 Reverse Transcriptase, subunit A, domain 1"/>
    <property type="match status" value="1"/>
</dbReference>
<dbReference type="FunFam" id="3.30.70.270:FF:000020">
    <property type="entry name" value="Transposon Tf2-6 polyprotein-like Protein"/>
    <property type="match status" value="1"/>
</dbReference>
<evidence type="ECO:0000256" key="4">
    <source>
        <dbReference type="ARBA" id="ARBA00022918"/>
    </source>
</evidence>
<dbReference type="InterPro" id="IPR043128">
    <property type="entry name" value="Rev_trsase/Diguanyl_cyclase"/>
</dbReference>
<evidence type="ECO:0000256" key="6">
    <source>
        <dbReference type="SAM" id="MobiDB-lite"/>
    </source>
</evidence>
<dbReference type="Gene3D" id="3.30.70.270">
    <property type="match status" value="3"/>
</dbReference>
<protein>
    <recommendedName>
        <fullName evidence="1">RNA-directed DNA polymerase</fullName>
        <ecNumber evidence="1">2.7.7.49</ecNumber>
    </recommendedName>
</protein>
<evidence type="ECO:0000256" key="2">
    <source>
        <dbReference type="ARBA" id="ARBA00022722"/>
    </source>
</evidence>
<dbReference type="PANTHER" id="PTHR37984:SF5">
    <property type="entry name" value="PROTEIN NYNRIN-LIKE"/>
    <property type="match status" value="1"/>
</dbReference>
<evidence type="ECO:0000256" key="3">
    <source>
        <dbReference type="ARBA" id="ARBA00022759"/>
    </source>
</evidence>
<gene>
    <name evidence="8" type="ORF">M513_12147</name>
</gene>
<dbReference type="InterPro" id="IPR041577">
    <property type="entry name" value="RT_RNaseH_2"/>
</dbReference>
<evidence type="ECO:0000313" key="8">
    <source>
        <dbReference type="EMBL" id="KFD46957.1"/>
    </source>
</evidence>
<keyword evidence="5" id="KW-0511">Multifunctional enzyme</keyword>
<dbReference type="FunFam" id="3.10.20.370:FF:000001">
    <property type="entry name" value="Retrovirus-related Pol polyprotein from transposon 17.6-like protein"/>
    <property type="match status" value="1"/>
</dbReference>
<dbReference type="FunFam" id="3.30.420.10:FF:000032">
    <property type="entry name" value="Retrovirus-related Pol polyprotein from transposon 297-like Protein"/>
    <property type="match status" value="1"/>
</dbReference>
<dbReference type="Gene3D" id="1.10.340.70">
    <property type="match status" value="1"/>
</dbReference>
<dbReference type="Gene3D" id="3.30.420.10">
    <property type="entry name" value="Ribonuclease H-like superfamily/Ribonuclease H"/>
    <property type="match status" value="1"/>
</dbReference>
<dbReference type="FunFam" id="3.30.70.270:FF:000003">
    <property type="entry name" value="Transposon Ty3-G Gag-Pol polyprotein"/>
    <property type="match status" value="1"/>
</dbReference>
<dbReference type="InterPro" id="IPR036397">
    <property type="entry name" value="RNaseH_sf"/>
</dbReference>
<keyword evidence="3" id="KW-0378">Hydrolase</keyword>
<keyword evidence="9" id="KW-1185">Reference proteome</keyword>
<dbReference type="InterPro" id="IPR001584">
    <property type="entry name" value="Integrase_cat-core"/>
</dbReference>
<keyword evidence="4" id="KW-0548">Nucleotidyltransferase</keyword>
<dbReference type="SUPFAM" id="SSF56672">
    <property type="entry name" value="DNA/RNA polymerases"/>
    <property type="match status" value="1"/>
</dbReference>
<feature type="domain" description="Integrase catalytic" evidence="7">
    <location>
        <begin position="632"/>
        <end position="799"/>
    </location>
</feature>
<dbReference type="Pfam" id="PF17919">
    <property type="entry name" value="RT_RNaseH_2"/>
    <property type="match status" value="1"/>
</dbReference>
<dbReference type="GO" id="GO:0004519">
    <property type="term" value="F:endonuclease activity"/>
    <property type="evidence" value="ECO:0007669"/>
    <property type="project" value="UniProtKB-KW"/>
</dbReference>
<accession>A0A085LPR1</accession>
<reference evidence="8 9" key="1">
    <citation type="journal article" date="2014" name="Nat. Genet.">
        <title>Genome and transcriptome of the porcine whipworm Trichuris suis.</title>
        <authorList>
            <person name="Jex A.R."/>
            <person name="Nejsum P."/>
            <person name="Schwarz E.M."/>
            <person name="Hu L."/>
            <person name="Young N.D."/>
            <person name="Hall R.S."/>
            <person name="Korhonen P.K."/>
            <person name="Liao S."/>
            <person name="Thamsborg S."/>
            <person name="Xia J."/>
            <person name="Xu P."/>
            <person name="Wang S."/>
            <person name="Scheerlinck J.P."/>
            <person name="Hofmann A."/>
            <person name="Sternberg P.W."/>
            <person name="Wang J."/>
            <person name="Gasser R.B."/>
        </authorList>
    </citation>
    <scope>NUCLEOTIDE SEQUENCE [LARGE SCALE GENOMIC DNA]</scope>
    <source>
        <strain evidence="8">DCEP-RM93M</strain>
    </source>
</reference>
<evidence type="ECO:0000256" key="5">
    <source>
        <dbReference type="ARBA" id="ARBA00023268"/>
    </source>
</evidence>
<dbReference type="InterPro" id="IPR043502">
    <property type="entry name" value="DNA/RNA_pol_sf"/>
</dbReference>
<keyword evidence="3" id="KW-0255">Endonuclease</keyword>